<accession>A0A9P8L6P7</accession>
<comment type="caution">
    <text evidence="2">The sequence shown here is derived from an EMBL/GenBank/DDBJ whole genome shotgun (WGS) entry which is preliminary data.</text>
</comment>
<name>A0A9P8L6P7_9PEZI</name>
<evidence type="ECO:0000313" key="3">
    <source>
        <dbReference type="Proteomes" id="UP000750711"/>
    </source>
</evidence>
<dbReference type="PANTHER" id="PTHR42047">
    <property type="entry name" value="PROTEIN, PUTATIVE (AFU_ORTHOLOGUE AFUA_6G03560)-RELATED"/>
    <property type="match status" value="1"/>
</dbReference>
<sequence length="204" mass="21685">MHTSCLVHFLLLSLATALPYGDGDDDGSCNATPSTAYRLEVRRDSHNHHHELSHELWGKKIEASAQGLYIGLNGPSTYCPSPPVPIDQCPAGKETVFAGLVSMDVEVPGGQMVYVDPAGVVGFTQAHSAFMPVGSTTGGFAYCSKSRTLVFKGMGFLACPDVPSFVVGATHRVYAKAMGKQGCVDLGGLKVKPWTDGFGAWQYT</sequence>
<dbReference type="PANTHER" id="PTHR42047:SF1">
    <property type="entry name" value="PROTEIN, PUTATIVE (AFU_ORTHOLOGUE AFUA_6G03560)-RELATED"/>
    <property type="match status" value="1"/>
</dbReference>
<feature type="chain" id="PRO_5040232051" evidence="1">
    <location>
        <begin position="18"/>
        <end position="204"/>
    </location>
</feature>
<dbReference type="AlphaFoldDB" id="A0A9P8L6P7"/>
<feature type="signal peptide" evidence="1">
    <location>
        <begin position="1"/>
        <end position="17"/>
    </location>
</feature>
<dbReference type="InterPro" id="IPR052820">
    <property type="entry name" value="PhiA_domain"/>
</dbReference>
<gene>
    <name evidence="2" type="ORF">GP486_007750</name>
</gene>
<proteinExistence type="predicted"/>
<keyword evidence="3" id="KW-1185">Reference proteome</keyword>
<keyword evidence="1" id="KW-0732">Signal</keyword>
<dbReference type="EMBL" id="JAGHQM010002389">
    <property type="protein sequence ID" value="KAH0550886.1"/>
    <property type="molecule type" value="Genomic_DNA"/>
</dbReference>
<evidence type="ECO:0000256" key="1">
    <source>
        <dbReference type="SAM" id="SignalP"/>
    </source>
</evidence>
<evidence type="ECO:0000313" key="2">
    <source>
        <dbReference type="EMBL" id="KAH0550886.1"/>
    </source>
</evidence>
<organism evidence="2 3">
    <name type="scientific">Trichoglossum hirsutum</name>
    <dbReference type="NCBI Taxonomy" id="265104"/>
    <lineage>
        <taxon>Eukaryota</taxon>
        <taxon>Fungi</taxon>
        <taxon>Dikarya</taxon>
        <taxon>Ascomycota</taxon>
        <taxon>Pezizomycotina</taxon>
        <taxon>Geoglossomycetes</taxon>
        <taxon>Geoglossales</taxon>
        <taxon>Geoglossaceae</taxon>
        <taxon>Trichoglossum</taxon>
    </lineage>
</organism>
<reference evidence="2" key="1">
    <citation type="submission" date="2021-03" db="EMBL/GenBank/DDBJ databases">
        <title>Comparative genomics and phylogenomic investigation of the class Geoglossomycetes provide insights into ecological specialization and systematics.</title>
        <authorList>
            <person name="Melie T."/>
            <person name="Pirro S."/>
            <person name="Miller A.N."/>
            <person name="Quandt A."/>
        </authorList>
    </citation>
    <scope>NUCLEOTIDE SEQUENCE</scope>
    <source>
        <strain evidence="2">CAQ_001_2017</strain>
    </source>
</reference>
<dbReference type="Proteomes" id="UP000750711">
    <property type="component" value="Unassembled WGS sequence"/>
</dbReference>
<protein>
    <submittedName>
        <fullName evidence="2">Uncharacterized protein</fullName>
    </submittedName>
</protein>